<feature type="transmembrane region" description="Helical" evidence="1">
    <location>
        <begin position="913"/>
        <end position="937"/>
    </location>
</feature>
<dbReference type="SUPFAM" id="SSF82714">
    <property type="entry name" value="Multidrug efflux transporter AcrB TolC docking domain, DN and DC subdomains"/>
    <property type="match status" value="2"/>
</dbReference>
<dbReference type="RefSeq" id="WP_020988217.1">
    <property type="nucleotide sequence ID" value="NZ_MCRM02000019.1"/>
</dbReference>
<dbReference type="PANTHER" id="PTHR32063:SF0">
    <property type="entry name" value="SWARMING MOTILITY PROTEIN SWRC"/>
    <property type="match status" value="1"/>
</dbReference>
<dbReference type="Proteomes" id="UP000094669">
    <property type="component" value="Unassembled WGS sequence"/>
</dbReference>
<evidence type="ECO:0000313" key="3">
    <source>
        <dbReference type="Proteomes" id="UP000094669"/>
    </source>
</evidence>
<comment type="caution">
    <text evidence="2">The sequence shown here is derived from an EMBL/GenBank/DDBJ whole genome shotgun (WGS) entry which is preliminary data.</text>
</comment>
<feature type="transmembrane region" description="Helical" evidence="1">
    <location>
        <begin position="883"/>
        <end position="907"/>
    </location>
</feature>
<name>A0ABX4YFH6_9LEPT</name>
<dbReference type="SUPFAM" id="SSF82866">
    <property type="entry name" value="Multidrug efflux transporter AcrB transmembrane domain"/>
    <property type="match status" value="2"/>
</dbReference>
<feature type="transmembrane region" description="Helical" evidence="1">
    <location>
        <begin position="461"/>
        <end position="483"/>
    </location>
</feature>
<evidence type="ECO:0000313" key="2">
    <source>
        <dbReference type="EMBL" id="PNV74003.1"/>
    </source>
</evidence>
<gene>
    <name evidence="2" type="ORF">BES34_015715</name>
</gene>
<dbReference type="Gene3D" id="1.20.1640.10">
    <property type="entry name" value="Multidrug efflux transporter AcrB transmembrane domain"/>
    <property type="match status" value="2"/>
</dbReference>
<keyword evidence="1" id="KW-0812">Transmembrane</keyword>
<keyword evidence="3" id="KW-1185">Reference proteome</keyword>
<proteinExistence type="predicted"/>
<feature type="transmembrane region" description="Helical" evidence="1">
    <location>
        <begin position="989"/>
        <end position="1014"/>
    </location>
</feature>
<dbReference type="PANTHER" id="PTHR32063">
    <property type="match status" value="1"/>
</dbReference>
<dbReference type="SUPFAM" id="SSF82693">
    <property type="entry name" value="Multidrug efflux transporter AcrB pore domain, PN1, PN2, PC1 and PC2 subdomains"/>
    <property type="match status" value="3"/>
</dbReference>
<feature type="transmembrane region" description="Helical" evidence="1">
    <location>
        <begin position="329"/>
        <end position="351"/>
    </location>
</feature>
<dbReference type="Gene3D" id="3.30.2090.10">
    <property type="entry name" value="Multidrug efflux transporter AcrB TolC docking domain, DN and DC subdomains"/>
    <property type="match status" value="2"/>
</dbReference>
<feature type="transmembrane region" description="Helical" evidence="1">
    <location>
        <begin position="429"/>
        <end position="449"/>
    </location>
</feature>
<dbReference type="EMBL" id="MCRM02000019">
    <property type="protein sequence ID" value="PNV74003.1"/>
    <property type="molecule type" value="Genomic_DNA"/>
</dbReference>
<dbReference type="Gene3D" id="3.30.70.1430">
    <property type="entry name" value="Multidrug efflux transporter AcrB pore domain"/>
    <property type="match status" value="2"/>
</dbReference>
<feature type="transmembrane region" description="Helical" evidence="1">
    <location>
        <begin position="529"/>
        <end position="547"/>
    </location>
</feature>
<protein>
    <submittedName>
        <fullName evidence="2">AcrB/AcrD/AcrF family protein</fullName>
    </submittedName>
</protein>
<feature type="transmembrane region" description="Helical" evidence="1">
    <location>
        <begin position="858"/>
        <end position="876"/>
    </location>
</feature>
<accession>A0ABX4YFH6</accession>
<dbReference type="InterPro" id="IPR001036">
    <property type="entry name" value="Acrflvin-R"/>
</dbReference>
<dbReference type="Pfam" id="PF00873">
    <property type="entry name" value="ACR_tran"/>
    <property type="match status" value="1"/>
</dbReference>
<feature type="transmembrane region" description="Helical" evidence="1">
    <location>
        <begin position="388"/>
        <end position="408"/>
    </location>
</feature>
<keyword evidence="1" id="KW-1133">Transmembrane helix</keyword>
<feature type="transmembrane region" description="Helical" evidence="1">
    <location>
        <begin position="358"/>
        <end position="382"/>
    </location>
</feature>
<dbReference type="Gene3D" id="3.30.70.1440">
    <property type="entry name" value="Multidrug efflux transporter AcrB pore domain"/>
    <property type="match status" value="1"/>
</dbReference>
<dbReference type="Gene3D" id="3.30.70.1320">
    <property type="entry name" value="Multidrug efflux transporter AcrB pore domain like"/>
    <property type="match status" value="1"/>
</dbReference>
<reference evidence="2" key="1">
    <citation type="submission" date="2018-01" db="EMBL/GenBank/DDBJ databases">
        <title>Genomic characterization of Leptospira inadai serogroup Lyme isolated from captured rat in Brazil and comparative analysis with human reference strain.</title>
        <authorList>
            <person name="Moreno L.Z."/>
            <person name="Loureiro A.P."/>
            <person name="Miraglia F."/>
            <person name="Kremer F.S."/>
            <person name="Eslabao M.R."/>
            <person name="Dellagostin O.A."/>
            <person name="Lilenbaum W."/>
            <person name="Moreno A.M."/>
        </authorList>
    </citation>
    <scope>NUCLEOTIDE SEQUENCE [LARGE SCALE GENOMIC DNA]</scope>
    <source>
        <strain evidence="2">M34/99</strain>
    </source>
</reference>
<evidence type="ECO:0000256" key="1">
    <source>
        <dbReference type="SAM" id="Phobius"/>
    </source>
</evidence>
<feature type="transmembrane region" description="Helical" evidence="1">
    <location>
        <begin position="958"/>
        <end position="977"/>
    </location>
</feature>
<keyword evidence="1" id="KW-0472">Membrane</keyword>
<dbReference type="PRINTS" id="PR00702">
    <property type="entry name" value="ACRIFLAVINRP"/>
</dbReference>
<sequence length="1019" mass="111520">MIEYFAKRKVTTITTFFLFILFGAIGLSKLKMELLPDVSFPTLTVVTVYSNVAPGEIETLVTKPIEEILASVGGIDRVVSESIEGVSIVTVRFRWGTNIDQALIQVREKLDLVKGSLPQDVRKSIVIRFDPNSAPVLQIAVRSKSIPLSDVRFFLRRNIIPYFERVDGIAAISLSGGFERQIQVNVDKGKLESFGIGMRDIVNQLNANNFGFPAGNVREGDKEIQIRTDGLFPSVNEIPRTVIGVSKAGIPIYLEYVAEIADSYKERTSISKILDEEVVSLILKKEAGKNTVQVSSQVRVLVAELTEKFGDKISFEIVSDQSLIIKDSIFSVASSGIIAIFICYFVLSFFLGNFREPAIVISAVPVSVMTTFLLMYGCGLTINTMSLGGLAIGVGMVVDSSTVVLEAISIRRKAGEDPVALSISGTKEVLTSIFGSTITSCVVFLPIVFVEGLAAEIFREFALTISFSLVSSFFTSSTLVPVLSQFEFFRPKGNDFPKIIEDFRLRSLDSIRSFFERISIFFYVKKSRTFLICIVLVPLTIFLGFLIPTEILPEIDQGELEFSVVTPEGSSLEYTVSVVDRIGAALRSESKVGLAFSKVGYEERDIVLNPQGDFGLNRASIFVRLDSGKTKDFLESFRPHIEKIESDSGAKISSKLSGGVLSTIFSNDGGISLEISGQDLQIIKDTAIHSEKLIRSIPGNPEVKSSLREESPELRVVLDREKMSFFGLTVEDIATALKSAYKGDIATKFRENDFEFDVLVRFREADRFGFRSVPAIPIRLQSGKSVLLGTLANIVPSNALRKITRMNGRRVAILSVSHPGISENKLEEGIADIAKSYVKKQDISVLPGELQKESAKSFAALYWAGAFAVLLIYMTLASQFENLILPLVVMLSVVMVGVGSLSLLILTKNTLSIISGMGMVMLTGLVVNNAIILIEFFMQGNASLDEEELLRSTVRRRIDTILNTTLTTVLGLLPAALSLGGDSPQEPMALAVIGGLTASTVLSVAIIPSAYFALRRSKK</sequence>
<dbReference type="InterPro" id="IPR027463">
    <property type="entry name" value="AcrB_DN_DC_subdom"/>
</dbReference>
<organism evidence="2 3">
    <name type="scientific">Leptospira inadai serovar Lyme</name>
    <dbReference type="NCBI Taxonomy" id="293084"/>
    <lineage>
        <taxon>Bacteria</taxon>
        <taxon>Pseudomonadati</taxon>
        <taxon>Spirochaetota</taxon>
        <taxon>Spirochaetia</taxon>
        <taxon>Leptospirales</taxon>
        <taxon>Leptospiraceae</taxon>
        <taxon>Leptospira</taxon>
    </lineage>
</organism>